<keyword evidence="2" id="KW-1185">Reference proteome</keyword>
<reference evidence="2" key="1">
    <citation type="submission" date="2018-05" db="EMBL/GenBank/DDBJ databases">
        <authorList>
            <person name="Klenk H.-P."/>
            <person name="Huntemann M."/>
            <person name="Clum A."/>
            <person name="Pillay M."/>
            <person name="Palaniappan K."/>
            <person name="Varghese N."/>
            <person name="Mikhailova N."/>
            <person name="Stamatis D."/>
            <person name="Reddy T."/>
            <person name="Daum C."/>
            <person name="Shapiro N."/>
            <person name="Ivanova N."/>
            <person name="Kyrpides N."/>
            <person name="Woyke T."/>
        </authorList>
    </citation>
    <scope>NUCLEOTIDE SEQUENCE [LARGE SCALE GENOMIC DNA]</scope>
    <source>
        <strain evidence="2">DSM 45417</strain>
    </source>
</reference>
<proteinExistence type="predicted"/>
<name>A0A317QF61_9ACTN</name>
<accession>A0A317QF61</accession>
<evidence type="ECO:0008006" key="3">
    <source>
        <dbReference type="Google" id="ProtNLM"/>
    </source>
</evidence>
<protein>
    <recommendedName>
        <fullName evidence="3">Aldo/keto reductase family protein</fullName>
    </recommendedName>
</protein>
<gene>
    <name evidence="1" type="ORF">JD79_00121</name>
</gene>
<sequence>MVTAPIVGGTKAAHLDDAVAAVGLSLTDEEVARLEEPYRPHAVVGF</sequence>
<evidence type="ECO:0000313" key="1">
    <source>
        <dbReference type="EMBL" id="PWW20995.1"/>
    </source>
</evidence>
<dbReference type="InterPro" id="IPR036812">
    <property type="entry name" value="NAD(P)_OxRdtase_dom_sf"/>
</dbReference>
<comment type="caution">
    <text evidence="1">The sequence shown here is derived from an EMBL/GenBank/DDBJ whole genome shotgun (WGS) entry which is preliminary data.</text>
</comment>
<dbReference type="Gene3D" id="3.20.20.100">
    <property type="entry name" value="NADP-dependent oxidoreductase domain"/>
    <property type="match status" value="1"/>
</dbReference>
<dbReference type="Proteomes" id="UP000246661">
    <property type="component" value="Unassembled WGS sequence"/>
</dbReference>
<dbReference type="EMBL" id="QGTX01000001">
    <property type="protein sequence ID" value="PWW20995.1"/>
    <property type="molecule type" value="Genomic_DNA"/>
</dbReference>
<evidence type="ECO:0000313" key="2">
    <source>
        <dbReference type="Proteomes" id="UP000246661"/>
    </source>
</evidence>
<dbReference type="SUPFAM" id="SSF51430">
    <property type="entry name" value="NAD(P)-linked oxidoreductase"/>
    <property type="match status" value="1"/>
</dbReference>
<dbReference type="AlphaFoldDB" id="A0A317QF61"/>
<organism evidence="1 2">
    <name type="scientific">Geodermatophilus normandii</name>
    <dbReference type="NCBI Taxonomy" id="1137989"/>
    <lineage>
        <taxon>Bacteria</taxon>
        <taxon>Bacillati</taxon>
        <taxon>Actinomycetota</taxon>
        <taxon>Actinomycetes</taxon>
        <taxon>Geodermatophilales</taxon>
        <taxon>Geodermatophilaceae</taxon>
        <taxon>Geodermatophilus</taxon>
    </lineage>
</organism>